<dbReference type="InterPro" id="IPR002110">
    <property type="entry name" value="Ankyrin_rpt"/>
</dbReference>
<keyword evidence="3" id="KW-1185">Reference proteome</keyword>
<dbReference type="Gene3D" id="1.25.40.20">
    <property type="entry name" value="Ankyrin repeat-containing domain"/>
    <property type="match status" value="2"/>
</dbReference>
<dbReference type="PROSITE" id="PS50088">
    <property type="entry name" value="ANK_REPEAT"/>
    <property type="match status" value="4"/>
</dbReference>
<dbReference type="SUPFAM" id="SSF48403">
    <property type="entry name" value="Ankyrin repeat"/>
    <property type="match status" value="1"/>
</dbReference>
<accession>A0ABM2X1R1</accession>
<dbReference type="PRINTS" id="PR01415">
    <property type="entry name" value="ANKYRIN"/>
</dbReference>
<dbReference type="PROSITE" id="PS50297">
    <property type="entry name" value="ANK_REP_REGION"/>
    <property type="match status" value="4"/>
</dbReference>
<feature type="region of interest" description="Disordered" evidence="2">
    <location>
        <begin position="18"/>
        <end position="51"/>
    </location>
</feature>
<gene>
    <name evidence="4" type="primary">LOC121138077</name>
</gene>
<feature type="repeat" description="ANK" evidence="1">
    <location>
        <begin position="112"/>
        <end position="144"/>
    </location>
</feature>
<reference evidence="4" key="1">
    <citation type="submission" date="2025-08" db="UniProtKB">
        <authorList>
            <consortium name="RefSeq"/>
        </authorList>
    </citation>
    <scope>IDENTIFICATION</scope>
    <source>
        <tissue evidence="4">Liver</tissue>
    </source>
</reference>
<dbReference type="PANTHER" id="PTHR24147">
    <property type="entry name" value="ANKYRIN REPEAT DOMAIN 36-RELATED"/>
    <property type="match status" value="1"/>
</dbReference>
<dbReference type="InterPro" id="IPR036770">
    <property type="entry name" value="Ankyrin_rpt-contain_sf"/>
</dbReference>
<protein>
    <submittedName>
        <fullName evidence="4">Ankyrin repeat domain-containing protein 7-like</fullName>
    </submittedName>
</protein>
<feature type="repeat" description="ANK" evidence="1">
    <location>
        <begin position="145"/>
        <end position="177"/>
    </location>
</feature>
<proteinExistence type="predicted"/>
<evidence type="ECO:0000256" key="1">
    <source>
        <dbReference type="PROSITE-ProRule" id="PRU00023"/>
    </source>
</evidence>
<sequence>MKKLSNFWGKRKMDKFHSHSSDLPMNMAGTTSSLSTGRGHHREEKHTKKLHKAASDGNVEKLKVYLEHKKHDVNGQDKKNRTPLHLACANGYADIVCLLFEHQCKINVQDGKNKTPLMKAVECQQENCATVLLQNGADPNLVDFYGNTALHYAACGKNISIANKLLEYKANLEAKNKDGYTPLLLAIAENNENMVKFLVEKGADVNASDNKHRTAIMIAVIAEPTSSVKLLCQRATDLSHKDIYGLTVEDYASFNALTTFHQKGDNNGNKKNMQSMLTG</sequence>
<dbReference type="Pfam" id="PF12796">
    <property type="entry name" value="Ank_2"/>
    <property type="match status" value="2"/>
</dbReference>
<name>A0ABM2X1R1_MESAU</name>
<organism evidence="3 4">
    <name type="scientific">Mesocricetus auratus</name>
    <name type="common">Golden hamster</name>
    <dbReference type="NCBI Taxonomy" id="10036"/>
    <lineage>
        <taxon>Eukaryota</taxon>
        <taxon>Metazoa</taxon>
        <taxon>Chordata</taxon>
        <taxon>Craniata</taxon>
        <taxon>Vertebrata</taxon>
        <taxon>Euteleostomi</taxon>
        <taxon>Mammalia</taxon>
        <taxon>Eutheria</taxon>
        <taxon>Euarchontoglires</taxon>
        <taxon>Glires</taxon>
        <taxon>Rodentia</taxon>
        <taxon>Myomorpha</taxon>
        <taxon>Muroidea</taxon>
        <taxon>Cricetidae</taxon>
        <taxon>Cricetinae</taxon>
        <taxon>Mesocricetus</taxon>
    </lineage>
</organism>
<evidence type="ECO:0000313" key="3">
    <source>
        <dbReference type="Proteomes" id="UP000886700"/>
    </source>
</evidence>
<feature type="repeat" description="ANK" evidence="1">
    <location>
        <begin position="79"/>
        <end position="111"/>
    </location>
</feature>
<evidence type="ECO:0000313" key="4">
    <source>
        <dbReference type="RefSeq" id="XP_040596825.1"/>
    </source>
</evidence>
<dbReference type="Proteomes" id="UP000886700">
    <property type="component" value="Unplaced"/>
</dbReference>
<dbReference type="InterPro" id="IPR050657">
    <property type="entry name" value="Ankyrin_repeat_domain"/>
</dbReference>
<evidence type="ECO:0000256" key="2">
    <source>
        <dbReference type="SAM" id="MobiDB-lite"/>
    </source>
</evidence>
<dbReference type="PANTHER" id="PTHR24147:SF62">
    <property type="entry name" value="ANKYRIN REPEAT DOMAIN-CONTAINING PROTEIN 7"/>
    <property type="match status" value="1"/>
</dbReference>
<dbReference type="SMART" id="SM00248">
    <property type="entry name" value="ANK"/>
    <property type="match status" value="5"/>
</dbReference>
<keyword evidence="1" id="KW-0040">ANK repeat</keyword>
<dbReference type="RefSeq" id="XP_040596825.1">
    <property type="nucleotide sequence ID" value="XM_040740891.1"/>
</dbReference>
<feature type="repeat" description="ANK" evidence="1">
    <location>
        <begin position="178"/>
        <end position="210"/>
    </location>
</feature>
<dbReference type="GeneID" id="121138077"/>